<feature type="compositionally biased region" description="Polar residues" evidence="5">
    <location>
        <begin position="1"/>
        <end position="12"/>
    </location>
</feature>
<dbReference type="FunCoup" id="A0A165GPU9">
    <property type="interactions" value="162"/>
</dbReference>
<evidence type="ECO:0000256" key="2">
    <source>
        <dbReference type="ARBA" id="ARBA00022898"/>
    </source>
</evidence>
<dbReference type="PIRSF" id="PIRSF001434">
    <property type="entry name" value="CGS"/>
    <property type="match status" value="1"/>
</dbReference>
<dbReference type="RefSeq" id="XP_018188002.1">
    <property type="nucleotide sequence ID" value="XM_018332792.1"/>
</dbReference>
<evidence type="ECO:0000313" key="6">
    <source>
        <dbReference type="EMBL" id="KZF22447.1"/>
    </source>
</evidence>
<evidence type="ECO:0000256" key="1">
    <source>
        <dbReference type="ARBA" id="ARBA00001933"/>
    </source>
</evidence>
<comment type="cofactor">
    <cofactor evidence="1 4">
        <name>pyridoxal 5'-phosphate</name>
        <dbReference type="ChEBI" id="CHEBI:597326"/>
    </cofactor>
</comment>
<protein>
    <submittedName>
        <fullName evidence="6">PLP-dependent transferase</fullName>
    </submittedName>
</protein>
<dbReference type="OMA" id="HKKMHGV"/>
<dbReference type="SUPFAM" id="SSF53383">
    <property type="entry name" value="PLP-dependent transferases"/>
    <property type="match status" value="1"/>
</dbReference>
<dbReference type="STRING" id="1328760.A0A165GPU9"/>
<dbReference type="Pfam" id="PF01053">
    <property type="entry name" value="Cys_Met_Meta_PP"/>
    <property type="match status" value="1"/>
</dbReference>
<evidence type="ECO:0000256" key="5">
    <source>
        <dbReference type="SAM" id="MobiDB-lite"/>
    </source>
</evidence>
<dbReference type="InterPro" id="IPR015422">
    <property type="entry name" value="PyrdxlP-dep_Trfase_small"/>
</dbReference>
<dbReference type="Gene3D" id="3.90.1150.10">
    <property type="entry name" value="Aspartate Aminotransferase, domain 1"/>
    <property type="match status" value="1"/>
</dbReference>
<dbReference type="InterPro" id="IPR000277">
    <property type="entry name" value="Cys/Met-Metab_PyrdxlP-dep_enz"/>
</dbReference>
<comment type="similarity">
    <text evidence="4">Belongs to the trans-sulfuration enzymes family.</text>
</comment>
<dbReference type="InterPro" id="IPR054542">
    <property type="entry name" value="Cys_met_metab_PP"/>
</dbReference>
<dbReference type="GO" id="GO:0016740">
    <property type="term" value="F:transferase activity"/>
    <property type="evidence" value="ECO:0007669"/>
    <property type="project" value="UniProtKB-KW"/>
</dbReference>
<dbReference type="EMBL" id="KV407459">
    <property type="protein sequence ID" value="KZF22447.1"/>
    <property type="molecule type" value="Genomic_DNA"/>
</dbReference>
<dbReference type="GO" id="GO:0016846">
    <property type="term" value="F:carbon-sulfur lyase activity"/>
    <property type="evidence" value="ECO:0007669"/>
    <property type="project" value="TreeGrafter"/>
</dbReference>
<keyword evidence="6" id="KW-0808">Transferase</keyword>
<dbReference type="AlphaFoldDB" id="A0A165GPU9"/>
<dbReference type="GO" id="GO:0005737">
    <property type="term" value="C:cytoplasm"/>
    <property type="evidence" value="ECO:0007669"/>
    <property type="project" value="TreeGrafter"/>
</dbReference>
<name>A0A165GPU9_XYLHT</name>
<dbReference type="GO" id="GO:0019346">
    <property type="term" value="P:transsulfuration"/>
    <property type="evidence" value="ECO:0007669"/>
    <property type="project" value="InterPro"/>
</dbReference>
<dbReference type="InParanoid" id="A0A165GPU9"/>
<dbReference type="Proteomes" id="UP000076632">
    <property type="component" value="Unassembled WGS sequence"/>
</dbReference>
<dbReference type="InterPro" id="IPR015421">
    <property type="entry name" value="PyrdxlP-dep_Trfase_major"/>
</dbReference>
<evidence type="ECO:0000256" key="3">
    <source>
        <dbReference type="PIRSR" id="PIRSR001434-2"/>
    </source>
</evidence>
<dbReference type="PANTHER" id="PTHR11808">
    <property type="entry name" value="TRANS-SULFURATION ENZYME FAMILY MEMBER"/>
    <property type="match status" value="1"/>
</dbReference>
<dbReference type="InterPro" id="IPR015424">
    <property type="entry name" value="PyrdxlP-dep_Trfase"/>
</dbReference>
<dbReference type="PROSITE" id="PS00868">
    <property type="entry name" value="CYS_MET_METAB_PP"/>
    <property type="match status" value="1"/>
</dbReference>
<evidence type="ECO:0000256" key="4">
    <source>
        <dbReference type="RuleBase" id="RU362118"/>
    </source>
</evidence>
<dbReference type="GeneID" id="28897929"/>
<evidence type="ECO:0000313" key="7">
    <source>
        <dbReference type="Proteomes" id="UP000076632"/>
    </source>
</evidence>
<dbReference type="PANTHER" id="PTHR11808:SF35">
    <property type="entry name" value="CYSTATHIONINE GAMMA-SYNTHASE (AFU_ORTHOLOGUE AFUA_7G01590)"/>
    <property type="match status" value="1"/>
</dbReference>
<reference evidence="6 7" key="1">
    <citation type="journal article" date="2016" name="Fungal Biol.">
        <title>The genome of Xylona heveae provides a window into fungal endophytism.</title>
        <authorList>
            <person name="Gazis R."/>
            <person name="Kuo A."/>
            <person name="Riley R."/>
            <person name="LaButti K."/>
            <person name="Lipzen A."/>
            <person name="Lin J."/>
            <person name="Amirebrahimi M."/>
            <person name="Hesse C.N."/>
            <person name="Spatafora J.W."/>
            <person name="Henrissat B."/>
            <person name="Hainaut M."/>
            <person name="Grigoriev I.V."/>
            <person name="Hibbett D.S."/>
        </authorList>
    </citation>
    <scope>NUCLEOTIDE SEQUENCE [LARGE SCALE GENOMIC DNA]</scope>
    <source>
        <strain evidence="6 7">TC161</strain>
    </source>
</reference>
<proteinExistence type="inferred from homology"/>
<feature type="region of interest" description="Disordered" evidence="5">
    <location>
        <begin position="1"/>
        <end position="21"/>
    </location>
</feature>
<feature type="modified residue" description="N6-(pyridoxal phosphate)lysine" evidence="3">
    <location>
        <position position="223"/>
    </location>
</feature>
<gene>
    <name evidence="6" type="ORF">L228DRAFT_248141</name>
</gene>
<dbReference type="Gene3D" id="3.40.640.10">
    <property type="entry name" value="Type I PLP-dependent aspartate aminotransferase-like (Major domain)"/>
    <property type="match status" value="1"/>
</dbReference>
<organism evidence="6 7">
    <name type="scientific">Xylona heveae (strain CBS 132557 / TC161)</name>
    <dbReference type="NCBI Taxonomy" id="1328760"/>
    <lineage>
        <taxon>Eukaryota</taxon>
        <taxon>Fungi</taxon>
        <taxon>Dikarya</taxon>
        <taxon>Ascomycota</taxon>
        <taxon>Pezizomycotina</taxon>
        <taxon>Xylonomycetes</taxon>
        <taxon>Xylonales</taxon>
        <taxon>Xylonaceae</taxon>
        <taxon>Xylona</taxon>
    </lineage>
</organism>
<keyword evidence="2 3" id="KW-0663">Pyridoxal phosphate</keyword>
<keyword evidence="7" id="KW-1185">Reference proteome</keyword>
<accession>A0A165GPU9</accession>
<dbReference type="FunFam" id="3.40.640.10:FF:000072">
    <property type="entry name" value="Putative cystathionine beta-lyase"/>
    <property type="match status" value="1"/>
</dbReference>
<dbReference type="FunFam" id="3.90.1150.10:FF:000066">
    <property type="entry name" value="Putative cystathionine beta-lyase"/>
    <property type="match status" value="1"/>
</dbReference>
<sequence length="426" mass="46212">MSHNGGTTSQQLAAIPDTKPDASVRAYAPETQAIHADDHLNTNPDVAPALHVSTTFRYTEDPEKLRPVGDDSESLDESHIYSRVTAPNTTRLESILSTLLKGRAVTYSSGLSALHAALVFLNPKKISIGDGYHGCHGVVDLQQRLTGMKKLPLDCAAEELGPGDVIHLETPVNPTGLAFNIQKFAEKAHSRGAYLVVDATFGPPGLQDPFAHGADIIMHSGTKYIGGHSDMLCGVLATQREDWWKVLLDDRTYLGSVLGSFEGWLGIRSVRTLELRVRRQSDNASRLVAWLDAMVSGRPDQTPGNDAASSSANAALVRKIVARVAHASLQHDDKAWLDKQMPNGYGPVFSMWATSEAFARALPSRLKLFHHATSLGGVESLIEWRRMSDKGVVPTLLRVSVGVESWEDIRDDLLQGFKALAGEATS</sequence>
<dbReference type="OrthoDB" id="3512640at2759"/>
<dbReference type="GO" id="GO:0030170">
    <property type="term" value="F:pyridoxal phosphate binding"/>
    <property type="evidence" value="ECO:0007669"/>
    <property type="project" value="InterPro"/>
</dbReference>